<dbReference type="InterPro" id="IPR009057">
    <property type="entry name" value="Homeodomain-like_sf"/>
</dbReference>
<dbReference type="InterPro" id="IPR050204">
    <property type="entry name" value="AraC_XylS_family_regulators"/>
</dbReference>
<dbReference type="PANTHER" id="PTHR46796">
    <property type="entry name" value="HTH-TYPE TRANSCRIPTIONAL ACTIVATOR RHAS-RELATED"/>
    <property type="match status" value="1"/>
</dbReference>
<keyword evidence="2" id="KW-0238">DNA-binding</keyword>
<dbReference type="PROSITE" id="PS01124">
    <property type="entry name" value="HTH_ARAC_FAMILY_2"/>
    <property type="match status" value="1"/>
</dbReference>
<dbReference type="EMBL" id="CP089982">
    <property type="protein sequence ID" value="WXA90193.1"/>
    <property type="molecule type" value="Genomic_DNA"/>
</dbReference>
<dbReference type="SUPFAM" id="SSF46689">
    <property type="entry name" value="Homeodomain-like"/>
    <property type="match status" value="1"/>
</dbReference>
<evidence type="ECO:0000256" key="2">
    <source>
        <dbReference type="ARBA" id="ARBA00023125"/>
    </source>
</evidence>
<keyword evidence="3" id="KW-0804">Transcription</keyword>
<dbReference type="InterPro" id="IPR018062">
    <property type="entry name" value="HTH_AraC-typ_CS"/>
</dbReference>
<sequence>MVPERLNGTVFLSGTRILYVGPLVATRRHAHHATQIIIAPQGLSIEDGAGGRIHAVAAVIPPRLLHSHGACAHAALLFLDGDDLASRGLSRHAEPRCETWGRDSIDVSVPRDPTPEMARALMASIFAALDLRQPPEPRHPAARRMCAYLDGADDVDLASLSQEAGLSPRQMRHAFARDVGLPMRAYLRWKRLRRAVAAVEAGASLSAAAISAGFADSAHLSRVFREQFGITPTQGLTAVTWRTLD</sequence>
<evidence type="ECO:0000256" key="3">
    <source>
        <dbReference type="ARBA" id="ARBA00023163"/>
    </source>
</evidence>
<gene>
    <name evidence="5" type="ORF">LZC95_27490</name>
</gene>
<feature type="domain" description="HTH araC/xylS-type" evidence="4">
    <location>
        <begin position="139"/>
        <end position="238"/>
    </location>
</feature>
<organism evidence="5 6">
    <name type="scientific">Pendulispora brunnea</name>
    <dbReference type="NCBI Taxonomy" id="2905690"/>
    <lineage>
        <taxon>Bacteria</taxon>
        <taxon>Pseudomonadati</taxon>
        <taxon>Myxococcota</taxon>
        <taxon>Myxococcia</taxon>
        <taxon>Myxococcales</taxon>
        <taxon>Sorangiineae</taxon>
        <taxon>Pendulisporaceae</taxon>
        <taxon>Pendulispora</taxon>
    </lineage>
</organism>
<dbReference type="Pfam" id="PF12833">
    <property type="entry name" value="HTH_18"/>
    <property type="match status" value="1"/>
</dbReference>
<keyword evidence="6" id="KW-1185">Reference proteome</keyword>
<keyword evidence="1" id="KW-0805">Transcription regulation</keyword>
<dbReference type="RefSeq" id="WP_394840806.1">
    <property type="nucleotide sequence ID" value="NZ_CP089982.1"/>
</dbReference>
<evidence type="ECO:0000313" key="5">
    <source>
        <dbReference type="EMBL" id="WXA90193.1"/>
    </source>
</evidence>
<dbReference type="SMART" id="SM00342">
    <property type="entry name" value="HTH_ARAC"/>
    <property type="match status" value="1"/>
</dbReference>
<name>A0ABZ2JUQ4_9BACT</name>
<reference evidence="5 6" key="1">
    <citation type="submission" date="2021-12" db="EMBL/GenBank/DDBJ databases">
        <title>Discovery of the Pendulisporaceae a myxobacterial family with distinct sporulation behavior and unique specialized metabolism.</title>
        <authorList>
            <person name="Garcia R."/>
            <person name="Popoff A."/>
            <person name="Bader C.D."/>
            <person name="Loehr J."/>
            <person name="Walesch S."/>
            <person name="Walt C."/>
            <person name="Boldt J."/>
            <person name="Bunk B."/>
            <person name="Haeckl F.J.F.P.J."/>
            <person name="Gunesch A.P."/>
            <person name="Birkelbach J."/>
            <person name="Nuebel U."/>
            <person name="Pietschmann T."/>
            <person name="Bach T."/>
            <person name="Mueller R."/>
        </authorList>
    </citation>
    <scope>NUCLEOTIDE SEQUENCE [LARGE SCALE GENOMIC DNA]</scope>
    <source>
        <strain evidence="5 6">MSr12523</strain>
    </source>
</reference>
<evidence type="ECO:0000256" key="1">
    <source>
        <dbReference type="ARBA" id="ARBA00023015"/>
    </source>
</evidence>
<accession>A0ABZ2JUQ4</accession>
<proteinExistence type="predicted"/>
<dbReference type="Proteomes" id="UP001379533">
    <property type="component" value="Chromosome"/>
</dbReference>
<evidence type="ECO:0000313" key="6">
    <source>
        <dbReference type="Proteomes" id="UP001379533"/>
    </source>
</evidence>
<evidence type="ECO:0000259" key="4">
    <source>
        <dbReference type="PROSITE" id="PS01124"/>
    </source>
</evidence>
<protein>
    <submittedName>
        <fullName evidence="5">AraC family transcriptional regulator</fullName>
    </submittedName>
</protein>
<dbReference type="PROSITE" id="PS00041">
    <property type="entry name" value="HTH_ARAC_FAMILY_1"/>
    <property type="match status" value="1"/>
</dbReference>
<dbReference type="InterPro" id="IPR018060">
    <property type="entry name" value="HTH_AraC"/>
</dbReference>
<dbReference type="Gene3D" id="1.10.10.60">
    <property type="entry name" value="Homeodomain-like"/>
    <property type="match status" value="1"/>
</dbReference>